<dbReference type="InterPro" id="IPR011989">
    <property type="entry name" value="ARM-like"/>
</dbReference>
<dbReference type="Pfam" id="PF21282">
    <property type="entry name" value="APC1_3rd"/>
    <property type="match status" value="1"/>
</dbReference>
<dbReference type="InterPro" id="IPR048971">
    <property type="entry name" value="Apc1_3rd"/>
</dbReference>
<evidence type="ECO:0000256" key="3">
    <source>
        <dbReference type="ARBA" id="ARBA00022737"/>
    </source>
</evidence>
<dbReference type="PANTHER" id="PTHR12827">
    <property type="entry name" value="MEIOTIC CHECKPOINT REGULATOR TSG24 FAMILY MEMBER"/>
    <property type="match status" value="1"/>
</dbReference>
<gene>
    <name evidence="8" type="ORF">ZOSMA_282G00190</name>
</gene>
<protein>
    <submittedName>
        <fullName evidence="8">Anaphase-promoting complex subunit</fullName>
    </submittedName>
</protein>
<evidence type="ECO:0000256" key="5">
    <source>
        <dbReference type="ARBA" id="ARBA00023306"/>
    </source>
</evidence>
<dbReference type="InterPro" id="IPR041221">
    <property type="entry name" value="APC1_C"/>
</dbReference>
<feature type="domain" description="Anaphase-promoting complex subunit 1 C-terminal" evidence="6">
    <location>
        <begin position="516"/>
        <end position="681"/>
    </location>
</feature>
<dbReference type="EMBL" id="LFYR01000938">
    <property type="protein sequence ID" value="KMZ66919.1"/>
    <property type="molecule type" value="Genomic_DNA"/>
</dbReference>
<evidence type="ECO:0000256" key="2">
    <source>
        <dbReference type="ARBA" id="ARBA00022618"/>
    </source>
</evidence>
<evidence type="ECO:0000259" key="6">
    <source>
        <dbReference type="Pfam" id="PF18122"/>
    </source>
</evidence>
<dbReference type="InterPro" id="IPR002015">
    <property type="entry name" value="Proteasome/cyclosome_rpt"/>
</dbReference>
<dbReference type="Gene3D" id="1.25.10.10">
    <property type="entry name" value="Leucine-rich Repeat Variant"/>
    <property type="match status" value="1"/>
</dbReference>
<feature type="non-terminal residue" evidence="8">
    <location>
        <position position="1"/>
    </location>
</feature>
<dbReference type="Proteomes" id="UP000036987">
    <property type="component" value="Unassembled WGS sequence"/>
</dbReference>
<evidence type="ECO:0000256" key="4">
    <source>
        <dbReference type="ARBA" id="ARBA00022776"/>
    </source>
</evidence>
<dbReference type="OrthoDB" id="26401at2759"/>
<keyword evidence="3" id="KW-0677">Repeat</keyword>
<dbReference type="Pfam" id="PF01851">
    <property type="entry name" value="PC_rep"/>
    <property type="match status" value="1"/>
</dbReference>
<dbReference type="FunFam" id="1.25.10.10:FF:000338">
    <property type="entry name" value="Anaphase-promoting complex subunit 1"/>
    <property type="match status" value="1"/>
</dbReference>
<dbReference type="InterPro" id="IPR024990">
    <property type="entry name" value="Apc1"/>
</dbReference>
<accession>A0A0K9PD55</accession>
<keyword evidence="2" id="KW-0132">Cell division</keyword>
<dbReference type="GO" id="GO:0005680">
    <property type="term" value="C:anaphase-promoting complex"/>
    <property type="evidence" value="ECO:0007669"/>
    <property type="project" value="InterPro"/>
</dbReference>
<evidence type="ECO:0000259" key="7">
    <source>
        <dbReference type="Pfam" id="PF21282"/>
    </source>
</evidence>
<sequence length="732" mass="81773">SAALMSFGLLYEGSAHPPTMKILLGEIGRKSGVDNVLEREGYAVAAGTALGFVGLGQGQDAFGVTDNFVDQLFQFVGGKEFCNDRFLKLKKTTDEQNRNGQMIDGAMVNVDVTAPGSTIALALIFLKTECEAVAARFSIPATHFDLQFVRPDFIMFRIIARNLILWNSVYPSREWIEAQIPEFVKISISRISDNNSDTDDIDVEAVVQAYVNIVTGACISIGLKFAGTRNAEAHDLLYDYAVHFLNEIKPISSAIACSFPEGLSQFVDRGTLETCLHVIALSLSVVMAGTGHLKTFRLLRHLRNRKSSSDQQFCYGFQMAVSLAIGFLFLGGGMQTFSTGNSAVAALLITMYPRFPRDPNDNRCHLQAFRHLYVIATESRMLQTIDVDTGLTVYAPLQITTSETQHYTETSFCEITPCILPERAILKTVRVCGPRYWPQVIQLHPEDTPWWKYGDMNSPLNGGILYIKRKVGTCSYVDDPIGCQSLLSRVMHKVSESSLVECSVRNTEFAVSKVDQLISTFSADPSLISFAHLCCDASWNSSSDADFRDFCSQVLFECMCKERPSLLQVYLSLYTNSRSMWEQVNCGHIGFFDSQFLLSFKVAIAYNEAISSGRFGGTKESIIQPTFLESLKIRVEEILSSSKNLKADIHNYLRHGKWSTKDGDRTSALFLSWYLLWYRIPHYQSVQLALEKIKKKKNISSSSSVPLLHLLLPTMHIKAVREIDDDFKSSSI</sequence>
<keyword evidence="4" id="KW-0498">Mitosis</keyword>
<reference evidence="9" key="1">
    <citation type="journal article" date="2016" name="Nature">
        <title>The genome of the seagrass Zostera marina reveals angiosperm adaptation to the sea.</title>
        <authorList>
            <person name="Olsen J.L."/>
            <person name="Rouze P."/>
            <person name="Verhelst B."/>
            <person name="Lin Y.-C."/>
            <person name="Bayer T."/>
            <person name="Collen J."/>
            <person name="Dattolo E."/>
            <person name="De Paoli E."/>
            <person name="Dittami S."/>
            <person name="Maumus F."/>
            <person name="Michel G."/>
            <person name="Kersting A."/>
            <person name="Lauritano C."/>
            <person name="Lohaus R."/>
            <person name="Toepel M."/>
            <person name="Tonon T."/>
            <person name="Vanneste K."/>
            <person name="Amirebrahimi M."/>
            <person name="Brakel J."/>
            <person name="Bostroem C."/>
            <person name="Chovatia M."/>
            <person name="Grimwood J."/>
            <person name="Jenkins J.W."/>
            <person name="Jueterbock A."/>
            <person name="Mraz A."/>
            <person name="Stam W.T."/>
            <person name="Tice H."/>
            <person name="Bornberg-Bauer E."/>
            <person name="Green P.J."/>
            <person name="Pearson G.A."/>
            <person name="Procaccini G."/>
            <person name="Duarte C.M."/>
            <person name="Schmutz J."/>
            <person name="Reusch T.B.H."/>
            <person name="Van de Peer Y."/>
        </authorList>
    </citation>
    <scope>NUCLEOTIDE SEQUENCE [LARGE SCALE GENOMIC DNA]</scope>
    <source>
        <strain evidence="9">cv. Finnish</strain>
    </source>
</reference>
<evidence type="ECO:0000313" key="8">
    <source>
        <dbReference type="EMBL" id="KMZ66919.1"/>
    </source>
</evidence>
<keyword evidence="5" id="KW-0131">Cell cycle</keyword>
<keyword evidence="9" id="KW-1185">Reference proteome</keyword>
<dbReference type="STRING" id="29655.A0A0K9PD55"/>
<name>A0A0K9PD55_ZOSMR</name>
<evidence type="ECO:0000313" key="9">
    <source>
        <dbReference type="Proteomes" id="UP000036987"/>
    </source>
</evidence>
<comment type="caution">
    <text evidence="8">The sequence shown here is derived from an EMBL/GenBank/DDBJ whole genome shotgun (WGS) entry which is preliminary data.</text>
</comment>
<dbReference type="GO" id="GO:0051301">
    <property type="term" value="P:cell division"/>
    <property type="evidence" value="ECO:0007669"/>
    <property type="project" value="UniProtKB-KW"/>
</dbReference>
<dbReference type="PANTHER" id="PTHR12827:SF3">
    <property type="entry name" value="ANAPHASE-PROMOTING COMPLEX SUBUNIT 1"/>
    <property type="match status" value="1"/>
</dbReference>
<organism evidence="8 9">
    <name type="scientific">Zostera marina</name>
    <name type="common">Eelgrass</name>
    <dbReference type="NCBI Taxonomy" id="29655"/>
    <lineage>
        <taxon>Eukaryota</taxon>
        <taxon>Viridiplantae</taxon>
        <taxon>Streptophyta</taxon>
        <taxon>Embryophyta</taxon>
        <taxon>Tracheophyta</taxon>
        <taxon>Spermatophyta</taxon>
        <taxon>Magnoliopsida</taxon>
        <taxon>Liliopsida</taxon>
        <taxon>Zosteraceae</taxon>
        <taxon>Zostera</taxon>
    </lineage>
</organism>
<feature type="domain" description="Anaphase-promoting complex subunit 1 beta-sandwich" evidence="7">
    <location>
        <begin position="380"/>
        <end position="443"/>
    </location>
</feature>
<comment type="similarity">
    <text evidence="1">Belongs to the APC1 family.</text>
</comment>
<dbReference type="AlphaFoldDB" id="A0A0K9PD55"/>
<dbReference type="Pfam" id="PF18122">
    <property type="entry name" value="APC1_C"/>
    <property type="match status" value="1"/>
</dbReference>
<proteinExistence type="inferred from homology"/>
<evidence type="ECO:0000256" key="1">
    <source>
        <dbReference type="ARBA" id="ARBA00010547"/>
    </source>
</evidence>